<name>A0A9P4GLW9_9PLEO</name>
<dbReference type="GeneID" id="63853200"/>
<sequence>MKEIFLTQGWCPHQIRRLQQVYTLETLTYLSSLDRRGFRPNNHDGCATAARCIANNVDMKNYNTAHTPSCSKDCSTLAVDYAAVVAIIRDGGVPLVSIHVDPASGVLEPVFHLRVRPRLPSTRYTVLSHVWFDGLGNPSANALPSCQVHWRWTGRAKALFFILNASPQPPVFWMDTLCIPVGDSEKSLRKTAINQMASIYAAAVQELVLDSELLQCNARVSTATESLARMACSAWMTRSWTLQEGVLARECVFQFENHAIDPVHEWCLHGPRDPYRAVTHKAVFPDVEDVAGWSIYKELYNNFWDTLHQDWKSRFRRDPPTPAAYKADGGALVSIGGFRGSQAVGKVHTLPAAEGLLKRGKSGLDKKDHFTMDLGDEHRLKQLVDTWNELAHRSTTMPEDLHVIIANLLDFNADRVMEIATRAERMRAMILGFKLLPVSLFWNTGSKWRDEPHSLGSCNGWIPVEPSKSKLTLLPVMRVTPQWLHLDFEIGRDDNATMPQVLLLQTKPAIDTTTFMFMDPRSRVHYGVTLYEDQHRAELEERIAIDTSFCLIIETPLQLAVDYATRGAMYSRLSGPLEDQIKEVQLIYCFPIDIRRINTALDISKHVPQVEYLPPSTKVLVKYDPIDNSKPLPRRLNNGPSLQGAVAVIILAPLSAVAAVGCLFAFVAIIAQPPHTFSSSARGLLIAFFALGPGAGILGLVWLLFMMPFIYRKWLLSFNSNWADSDRKGWWGKYVRMEKKLGRVELGVFEWVENIVKRWKLTVAHRRRNETIIPA</sequence>
<keyword evidence="1" id="KW-0472">Membrane</keyword>
<evidence type="ECO:0000313" key="4">
    <source>
        <dbReference type="Proteomes" id="UP000800039"/>
    </source>
</evidence>
<feature type="transmembrane region" description="Helical" evidence="1">
    <location>
        <begin position="683"/>
        <end position="711"/>
    </location>
</feature>
<dbReference type="RefSeq" id="XP_040791351.1">
    <property type="nucleotide sequence ID" value="XM_040935949.1"/>
</dbReference>
<protein>
    <recommendedName>
        <fullName evidence="2">Heterokaryon incompatibility domain-containing protein</fullName>
    </recommendedName>
</protein>
<dbReference type="OrthoDB" id="2426273at2759"/>
<proteinExistence type="predicted"/>
<keyword evidence="4" id="KW-1185">Reference proteome</keyword>
<dbReference type="PANTHER" id="PTHR39596:SF2">
    <property type="entry name" value="HET DOMAIN PROTEIN (AFU_ORTHOLOGUE AFUA_1G17550)-RELATED"/>
    <property type="match status" value="1"/>
</dbReference>
<evidence type="ECO:0000256" key="1">
    <source>
        <dbReference type="SAM" id="Phobius"/>
    </source>
</evidence>
<dbReference type="AlphaFoldDB" id="A0A9P4GLW9"/>
<dbReference type="Proteomes" id="UP000800039">
    <property type="component" value="Unassembled WGS sequence"/>
</dbReference>
<dbReference type="Pfam" id="PF06985">
    <property type="entry name" value="HET"/>
    <property type="match status" value="1"/>
</dbReference>
<organism evidence="3 4">
    <name type="scientific">Cucurbitaria berberidis CBS 394.84</name>
    <dbReference type="NCBI Taxonomy" id="1168544"/>
    <lineage>
        <taxon>Eukaryota</taxon>
        <taxon>Fungi</taxon>
        <taxon>Dikarya</taxon>
        <taxon>Ascomycota</taxon>
        <taxon>Pezizomycotina</taxon>
        <taxon>Dothideomycetes</taxon>
        <taxon>Pleosporomycetidae</taxon>
        <taxon>Pleosporales</taxon>
        <taxon>Pleosporineae</taxon>
        <taxon>Cucurbitariaceae</taxon>
        <taxon>Cucurbitaria</taxon>
    </lineage>
</organism>
<gene>
    <name evidence="3" type="ORF">K460DRAFT_393776</name>
</gene>
<evidence type="ECO:0000259" key="2">
    <source>
        <dbReference type="Pfam" id="PF06985"/>
    </source>
</evidence>
<comment type="caution">
    <text evidence="3">The sequence shown here is derived from an EMBL/GenBank/DDBJ whole genome shotgun (WGS) entry which is preliminary data.</text>
</comment>
<keyword evidence="1" id="KW-0812">Transmembrane</keyword>
<dbReference type="InterPro" id="IPR010730">
    <property type="entry name" value="HET"/>
</dbReference>
<dbReference type="PANTHER" id="PTHR39596">
    <property type="match status" value="1"/>
</dbReference>
<dbReference type="EMBL" id="ML976615">
    <property type="protein sequence ID" value="KAF1848788.1"/>
    <property type="molecule type" value="Genomic_DNA"/>
</dbReference>
<accession>A0A9P4GLW9</accession>
<feature type="transmembrane region" description="Helical" evidence="1">
    <location>
        <begin position="644"/>
        <end position="671"/>
    </location>
</feature>
<feature type="domain" description="Heterokaryon incompatibility" evidence="2">
    <location>
        <begin position="124"/>
        <end position="208"/>
    </location>
</feature>
<reference evidence="3" key="1">
    <citation type="submission" date="2020-01" db="EMBL/GenBank/DDBJ databases">
        <authorList>
            <consortium name="DOE Joint Genome Institute"/>
            <person name="Haridas S."/>
            <person name="Albert R."/>
            <person name="Binder M."/>
            <person name="Bloem J."/>
            <person name="Labutti K."/>
            <person name="Salamov A."/>
            <person name="Andreopoulos B."/>
            <person name="Baker S.E."/>
            <person name="Barry K."/>
            <person name="Bills G."/>
            <person name="Bluhm B.H."/>
            <person name="Cannon C."/>
            <person name="Castanera R."/>
            <person name="Culley D.E."/>
            <person name="Daum C."/>
            <person name="Ezra D."/>
            <person name="Gonzalez J.B."/>
            <person name="Henrissat B."/>
            <person name="Kuo A."/>
            <person name="Liang C."/>
            <person name="Lipzen A."/>
            <person name="Lutzoni F."/>
            <person name="Magnuson J."/>
            <person name="Mondo S."/>
            <person name="Nolan M."/>
            <person name="Ohm R."/>
            <person name="Pangilinan J."/>
            <person name="Park H.-J."/>
            <person name="Ramirez L."/>
            <person name="Alfaro M."/>
            <person name="Sun H."/>
            <person name="Tritt A."/>
            <person name="Yoshinaga Y."/>
            <person name="Zwiers L.-H."/>
            <person name="Turgeon B.G."/>
            <person name="Goodwin S.B."/>
            <person name="Spatafora J.W."/>
            <person name="Crous P.W."/>
            <person name="Grigoriev I.V."/>
        </authorList>
    </citation>
    <scope>NUCLEOTIDE SEQUENCE</scope>
    <source>
        <strain evidence="3">CBS 394.84</strain>
    </source>
</reference>
<evidence type="ECO:0000313" key="3">
    <source>
        <dbReference type="EMBL" id="KAF1848788.1"/>
    </source>
</evidence>
<keyword evidence="1" id="KW-1133">Transmembrane helix</keyword>